<keyword evidence="8" id="KW-0732">Signal</keyword>
<evidence type="ECO:0000256" key="3">
    <source>
        <dbReference type="ARBA" id="ARBA00004418"/>
    </source>
</evidence>
<keyword evidence="7" id="KW-0479">Metal-binding</keyword>
<dbReference type="AlphaFoldDB" id="A0A4P6HQ16"/>
<dbReference type="KEGG" id="dcb:C3Y92_13710"/>
<dbReference type="PANTHER" id="PTHR43598:SF1">
    <property type="entry name" value="FORMATE DEHYDROGENASE-O MAJOR SUBUNIT"/>
    <property type="match status" value="1"/>
</dbReference>
<feature type="domain" description="Molybdopterin dinucleotide-binding" evidence="18">
    <location>
        <begin position="674"/>
        <end position="792"/>
    </location>
</feature>
<evidence type="ECO:0000256" key="7">
    <source>
        <dbReference type="ARBA" id="ARBA00022723"/>
    </source>
</evidence>
<accession>A0A4P6HQ16</accession>
<evidence type="ECO:0000256" key="6">
    <source>
        <dbReference type="ARBA" id="ARBA00022485"/>
    </source>
</evidence>
<dbReference type="Gene3D" id="2.40.40.20">
    <property type="match status" value="1"/>
</dbReference>
<proteinExistence type="inferred from homology"/>
<gene>
    <name evidence="19" type="primary">fdnG</name>
    <name evidence="19" type="ORF">C3Y92_13710</name>
</gene>
<dbReference type="NCBIfam" id="TIGR01553">
    <property type="entry name" value="formate-DH-alph"/>
    <property type="match status" value="1"/>
</dbReference>
<evidence type="ECO:0000256" key="11">
    <source>
        <dbReference type="ARBA" id="ARBA00022933"/>
    </source>
</evidence>
<dbReference type="InterPro" id="IPR006443">
    <property type="entry name" value="Formate-DH-alph_fdnG"/>
</dbReference>
<dbReference type="Gene3D" id="3.40.228.10">
    <property type="entry name" value="Dimethylsulfoxide Reductase, domain 2"/>
    <property type="match status" value="2"/>
</dbReference>
<evidence type="ECO:0000256" key="12">
    <source>
        <dbReference type="ARBA" id="ARBA00022982"/>
    </source>
</evidence>
<keyword evidence="9" id="KW-0574">Periplasm</keyword>
<comment type="cofactor">
    <cofactor evidence="1">
        <name>W-bis(molybdopterin guanine dinucleotide)</name>
        <dbReference type="ChEBI" id="CHEBI:60537"/>
    </cofactor>
</comment>
<evidence type="ECO:0000256" key="1">
    <source>
        <dbReference type="ARBA" id="ARBA00001930"/>
    </source>
</evidence>
<comment type="cofactor">
    <cofactor evidence="2">
        <name>[4Fe-4S] cluster</name>
        <dbReference type="ChEBI" id="CHEBI:49883"/>
    </cofactor>
</comment>
<dbReference type="FunFam" id="3.40.228.10:FF:000009">
    <property type="entry name" value="Formate dehydrogenase, alpha subunit, selenocysteine-containing"/>
    <property type="match status" value="1"/>
</dbReference>
<dbReference type="SUPFAM" id="SSF53706">
    <property type="entry name" value="Formate dehydrogenase/DMSO reductase, domains 1-3"/>
    <property type="match status" value="1"/>
</dbReference>
<name>A0A4P6HQ16_9BACT</name>
<dbReference type="GO" id="GO:0051539">
    <property type="term" value="F:4 iron, 4 sulfur cluster binding"/>
    <property type="evidence" value="ECO:0007669"/>
    <property type="project" value="UniProtKB-KW"/>
</dbReference>
<dbReference type="InterPro" id="IPR009010">
    <property type="entry name" value="Asp_de-COase-like_dom_sf"/>
</dbReference>
<dbReference type="Pfam" id="PF00384">
    <property type="entry name" value="Molybdopterin"/>
    <property type="match status" value="1"/>
</dbReference>
<evidence type="ECO:0000256" key="2">
    <source>
        <dbReference type="ARBA" id="ARBA00001966"/>
    </source>
</evidence>
<keyword evidence="20" id="KW-1185">Reference proteome</keyword>
<evidence type="ECO:0000256" key="16">
    <source>
        <dbReference type="ARBA" id="ARBA00023245"/>
    </source>
</evidence>
<dbReference type="GO" id="GO:0008863">
    <property type="term" value="F:formate dehydrogenase (NAD+) activity"/>
    <property type="evidence" value="ECO:0007669"/>
    <property type="project" value="InterPro"/>
</dbReference>
<keyword evidence="6" id="KW-0004">4Fe-4S</keyword>
<dbReference type="GO" id="GO:0009061">
    <property type="term" value="P:anaerobic respiration"/>
    <property type="evidence" value="ECO:0007669"/>
    <property type="project" value="TreeGrafter"/>
</dbReference>
<organism evidence="19 20">
    <name type="scientific">Solidesulfovibrio carbinolicus</name>
    <dbReference type="NCBI Taxonomy" id="296842"/>
    <lineage>
        <taxon>Bacteria</taxon>
        <taxon>Pseudomonadati</taxon>
        <taxon>Thermodesulfobacteriota</taxon>
        <taxon>Desulfovibrionia</taxon>
        <taxon>Desulfovibrionales</taxon>
        <taxon>Desulfovibrionaceae</taxon>
        <taxon>Solidesulfovibrio</taxon>
    </lineage>
</organism>
<dbReference type="GO" id="GO:0030151">
    <property type="term" value="F:molybdenum ion binding"/>
    <property type="evidence" value="ECO:0007669"/>
    <property type="project" value="TreeGrafter"/>
</dbReference>
<keyword evidence="16" id="KW-0826">Tungsten</keyword>
<dbReference type="CDD" id="cd02792">
    <property type="entry name" value="MopB_CT_Formate-Dh-Na-like"/>
    <property type="match status" value="1"/>
</dbReference>
<dbReference type="GO" id="GO:0009055">
    <property type="term" value="F:electron transfer activity"/>
    <property type="evidence" value="ECO:0007669"/>
    <property type="project" value="InterPro"/>
</dbReference>
<dbReference type="InterPro" id="IPR006656">
    <property type="entry name" value="Mopterin_OxRdtase"/>
</dbReference>
<evidence type="ECO:0000256" key="15">
    <source>
        <dbReference type="ARBA" id="ARBA00023014"/>
    </source>
</evidence>
<dbReference type="SUPFAM" id="SSF50692">
    <property type="entry name" value="ADC-like"/>
    <property type="match status" value="1"/>
</dbReference>
<dbReference type="OrthoDB" id="9757870at2"/>
<feature type="domain" description="Molybdopterin oxidoreductase" evidence="17">
    <location>
        <begin position="4"/>
        <end position="443"/>
    </location>
</feature>
<evidence type="ECO:0000259" key="18">
    <source>
        <dbReference type="Pfam" id="PF01568"/>
    </source>
</evidence>
<dbReference type="Gene3D" id="3.40.50.740">
    <property type="match status" value="1"/>
</dbReference>
<protein>
    <submittedName>
        <fullName evidence="19">Formate dehydrogenase-N subunit alpha</fullName>
    </submittedName>
</protein>
<dbReference type="GO" id="GO:0043546">
    <property type="term" value="F:molybdopterin cofactor binding"/>
    <property type="evidence" value="ECO:0007669"/>
    <property type="project" value="InterPro"/>
</dbReference>
<evidence type="ECO:0000256" key="4">
    <source>
        <dbReference type="ARBA" id="ARBA00010312"/>
    </source>
</evidence>
<evidence type="ECO:0000256" key="8">
    <source>
        <dbReference type="ARBA" id="ARBA00022729"/>
    </source>
</evidence>
<evidence type="ECO:0000256" key="9">
    <source>
        <dbReference type="ARBA" id="ARBA00022764"/>
    </source>
</evidence>
<evidence type="ECO:0000256" key="14">
    <source>
        <dbReference type="ARBA" id="ARBA00023004"/>
    </source>
</evidence>
<keyword evidence="11" id="KW-0712">Selenocysteine</keyword>
<sequence>MTQHWIDIKNADVVLIMGSNAAEHHPISFKWVLAAKDAGATVIHVDPKFSRTSARCDFHVPLRSGTDIAFLGGLMKYIMDKDLYFKDYVVDYTNASFIVSEGFSFKDGLFSGFDPVTKTYDRKTWTFDKDENGIPKKDKTLQHPRCVFQMMKQHYSRYGIDTVSGITGVSKENLLKVWDAVASTGKPTKVATMMYALGWTQHSVGVQNIRCAGILQLLLGNVGMAGGGVNAMRGEPNVQGSTDHALLYDALPGYHSVPTTAWPTLADYLKANTPVTKDPKSVNWWQNRPKYVVSLLKGWFGDAATPENEFGYGWLPKIEPNVEYASLFMFDKMYKGKIKGGFIYGHNPAMSMPNTHKIRKALSNLDWLVIGEAHETETCAFWRQPGTDPKSVKTEVFMLPSCQRGEKDGTTSNSGRWHMWHYKGYEPAGDSKPMGWMVVEIMKGVRSLYKKEGGAFPTPILNADWYEQYDADFMAKKINGQFTRDVTIGDKQYKKGDQVPAFAMLAADGSTTSLCWVYAGSYGPGGNLTKRRDHTQTPMQAKIGLFPNYSWAWPVNRRIIYNRASVDVNGKPFNPAKTVIAWEEGKWIGDVPDGPAPPMADPKGVYPFIMHTEGFGQLFGPGRVDGPLPEHYEPAETPITANPFSKQMSNPCMKVAESDIDALAKNGDPRFPIVLTTYSLTEHWCGGGDTRNTPALLEAEPQLYVEISQELAKEKGVKNGDVIIIETLRGKVEAVAMVTVRMTPLTVQGKTLHLIGMPFCFGWTTPGCGDATNRLTVSVADPNTRIPEYKACLCNVRKADKVTELQR</sequence>
<evidence type="ECO:0000259" key="17">
    <source>
        <dbReference type="Pfam" id="PF00384"/>
    </source>
</evidence>
<keyword evidence="14" id="KW-0408">Iron</keyword>
<reference evidence="19 20" key="1">
    <citation type="submission" date="2018-02" db="EMBL/GenBank/DDBJ databases">
        <title>Genome sequence of Desulfovibrio carbinolicus DSM 3852.</title>
        <authorList>
            <person name="Wilbanks E."/>
            <person name="Skennerton C.T."/>
            <person name="Orphan V.J."/>
        </authorList>
    </citation>
    <scope>NUCLEOTIDE SEQUENCE [LARGE SCALE GENOMIC DNA]</scope>
    <source>
        <strain evidence="19 20">DSM 3852</strain>
    </source>
</reference>
<evidence type="ECO:0000256" key="10">
    <source>
        <dbReference type="ARBA" id="ARBA00022837"/>
    </source>
</evidence>
<evidence type="ECO:0000313" key="19">
    <source>
        <dbReference type="EMBL" id="QAZ68220.1"/>
    </source>
</evidence>
<dbReference type="PANTHER" id="PTHR43598">
    <property type="entry name" value="TUNGSTEN-CONTAINING FORMYLMETHANOFURAN DEHYDROGENASE 2 SUBUNIT B"/>
    <property type="match status" value="1"/>
</dbReference>
<dbReference type="GO" id="GO:0042597">
    <property type="term" value="C:periplasmic space"/>
    <property type="evidence" value="ECO:0007669"/>
    <property type="project" value="UniProtKB-SubCell"/>
</dbReference>
<dbReference type="GO" id="GO:0047111">
    <property type="term" value="F:formate dehydrogenase (cytochrome-c-553) activity"/>
    <property type="evidence" value="ECO:0007669"/>
    <property type="project" value="InterPro"/>
</dbReference>
<keyword evidence="15" id="KW-0411">Iron-sulfur</keyword>
<evidence type="ECO:0000256" key="13">
    <source>
        <dbReference type="ARBA" id="ARBA00023002"/>
    </source>
</evidence>
<keyword evidence="10" id="KW-0106">Calcium</keyword>
<evidence type="ECO:0000313" key="20">
    <source>
        <dbReference type="Proteomes" id="UP000293296"/>
    </source>
</evidence>
<dbReference type="Proteomes" id="UP000293296">
    <property type="component" value="Chromosome"/>
</dbReference>
<comment type="subcellular location">
    <subcellularLocation>
        <location evidence="3">Periplasm</location>
    </subcellularLocation>
</comment>
<comment type="similarity">
    <text evidence="4">Belongs to the prokaryotic molybdopterin-containing oxidoreductase family.</text>
</comment>
<keyword evidence="13" id="KW-0560">Oxidoreductase</keyword>
<dbReference type="Pfam" id="PF01568">
    <property type="entry name" value="Molydop_binding"/>
    <property type="match status" value="1"/>
</dbReference>
<evidence type="ECO:0000256" key="5">
    <source>
        <dbReference type="ARBA" id="ARBA00022448"/>
    </source>
</evidence>
<dbReference type="InterPro" id="IPR006657">
    <property type="entry name" value="MoPterin_dinucl-bd_dom"/>
</dbReference>
<dbReference type="EMBL" id="CP026538">
    <property type="protein sequence ID" value="QAZ68220.1"/>
    <property type="molecule type" value="Genomic_DNA"/>
</dbReference>
<keyword evidence="12" id="KW-0249">Electron transport</keyword>
<keyword evidence="5" id="KW-0813">Transport</keyword>